<dbReference type="RefSeq" id="WP_145083039.1">
    <property type="nucleotide sequence ID" value="NZ_CP036274.1"/>
</dbReference>
<gene>
    <name evidence="1" type="ORF">ETAA8_00080</name>
</gene>
<name>A0A517Y407_9BACT</name>
<dbReference type="EMBL" id="CP036274">
    <property type="protein sequence ID" value="QDU24947.1"/>
    <property type="molecule type" value="Genomic_DNA"/>
</dbReference>
<evidence type="ECO:0000313" key="2">
    <source>
        <dbReference type="Proteomes" id="UP000315017"/>
    </source>
</evidence>
<proteinExistence type="predicted"/>
<accession>A0A517Y407</accession>
<sequence>MQLVVTADGDLRFIYAETVDLRSLGPTVIRRGSYVEPDTAGNWLVDLGPVDGPRLGPFVKRSEALEAEVAWLQEYWLIRSEPSK</sequence>
<dbReference type="KEGG" id="aagg:ETAA8_00080"/>
<dbReference type="OrthoDB" id="280020at2"/>
<dbReference type="Proteomes" id="UP000315017">
    <property type="component" value="Chromosome"/>
</dbReference>
<dbReference type="AlphaFoldDB" id="A0A517Y407"/>
<organism evidence="1 2">
    <name type="scientific">Anatilimnocola aggregata</name>
    <dbReference type="NCBI Taxonomy" id="2528021"/>
    <lineage>
        <taxon>Bacteria</taxon>
        <taxon>Pseudomonadati</taxon>
        <taxon>Planctomycetota</taxon>
        <taxon>Planctomycetia</taxon>
        <taxon>Pirellulales</taxon>
        <taxon>Pirellulaceae</taxon>
        <taxon>Anatilimnocola</taxon>
    </lineage>
</organism>
<keyword evidence="2" id="KW-1185">Reference proteome</keyword>
<protein>
    <submittedName>
        <fullName evidence="1">Uncharacterized protein</fullName>
    </submittedName>
</protein>
<reference evidence="1 2" key="1">
    <citation type="submission" date="2019-02" db="EMBL/GenBank/DDBJ databases">
        <title>Deep-cultivation of Planctomycetes and their phenomic and genomic characterization uncovers novel biology.</title>
        <authorList>
            <person name="Wiegand S."/>
            <person name="Jogler M."/>
            <person name="Boedeker C."/>
            <person name="Pinto D."/>
            <person name="Vollmers J."/>
            <person name="Rivas-Marin E."/>
            <person name="Kohn T."/>
            <person name="Peeters S.H."/>
            <person name="Heuer A."/>
            <person name="Rast P."/>
            <person name="Oberbeckmann S."/>
            <person name="Bunk B."/>
            <person name="Jeske O."/>
            <person name="Meyerdierks A."/>
            <person name="Storesund J.E."/>
            <person name="Kallscheuer N."/>
            <person name="Luecker S."/>
            <person name="Lage O.M."/>
            <person name="Pohl T."/>
            <person name="Merkel B.J."/>
            <person name="Hornburger P."/>
            <person name="Mueller R.-W."/>
            <person name="Bruemmer F."/>
            <person name="Labrenz M."/>
            <person name="Spormann A.M."/>
            <person name="Op den Camp H."/>
            <person name="Overmann J."/>
            <person name="Amann R."/>
            <person name="Jetten M.S.M."/>
            <person name="Mascher T."/>
            <person name="Medema M.H."/>
            <person name="Devos D.P."/>
            <person name="Kaster A.-K."/>
            <person name="Ovreas L."/>
            <person name="Rohde M."/>
            <person name="Galperin M.Y."/>
            <person name="Jogler C."/>
        </authorList>
    </citation>
    <scope>NUCLEOTIDE SEQUENCE [LARGE SCALE GENOMIC DNA]</scope>
    <source>
        <strain evidence="1 2">ETA_A8</strain>
    </source>
</reference>
<evidence type="ECO:0000313" key="1">
    <source>
        <dbReference type="EMBL" id="QDU24947.1"/>
    </source>
</evidence>